<dbReference type="STRING" id="93759.A0A1R3GHY0"/>
<dbReference type="PROSITE" id="PS50181">
    <property type="entry name" value="FBOX"/>
    <property type="match status" value="1"/>
</dbReference>
<dbReference type="PANTHER" id="PTHR33127">
    <property type="entry name" value="TRANSMEMBRANE PROTEIN"/>
    <property type="match status" value="1"/>
</dbReference>
<dbReference type="InterPro" id="IPR036047">
    <property type="entry name" value="F-box-like_dom_sf"/>
</dbReference>
<proteinExistence type="predicted"/>
<evidence type="ECO:0000313" key="3">
    <source>
        <dbReference type="Proteomes" id="UP000187203"/>
    </source>
</evidence>
<dbReference type="Proteomes" id="UP000187203">
    <property type="component" value="Unassembled WGS sequence"/>
</dbReference>
<dbReference type="InterPro" id="IPR005174">
    <property type="entry name" value="KIB1-4_b-propeller"/>
</dbReference>
<evidence type="ECO:0000259" key="1">
    <source>
        <dbReference type="PROSITE" id="PS50181"/>
    </source>
</evidence>
<protein>
    <recommendedName>
        <fullName evidence="1">F-box domain-containing protein</fullName>
    </recommendedName>
</protein>
<name>A0A1R3GHY0_9ROSI</name>
<dbReference type="PANTHER" id="PTHR33127:SF5">
    <property type="entry name" value="TRANSMEMBRANE PROTEIN"/>
    <property type="match status" value="1"/>
</dbReference>
<dbReference type="SUPFAM" id="SSF81383">
    <property type="entry name" value="F-box domain"/>
    <property type="match status" value="1"/>
</dbReference>
<dbReference type="SMART" id="SM00256">
    <property type="entry name" value="FBOX"/>
    <property type="match status" value="1"/>
</dbReference>
<feature type="domain" description="F-box" evidence="1">
    <location>
        <begin position="1"/>
        <end position="37"/>
    </location>
</feature>
<gene>
    <name evidence="2" type="ORF">COLO4_35200</name>
</gene>
<organism evidence="2 3">
    <name type="scientific">Corchorus olitorius</name>
    <dbReference type="NCBI Taxonomy" id="93759"/>
    <lineage>
        <taxon>Eukaryota</taxon>
        <taxon>Viridiplantae</taxon>
        <taxon>Streptophyta</taxon>
        <taxon>Embryophyta</taxon>
        <taxon>Tracheophyta</taxon>
        <taxon>Spermatophyta</taxon>
        <taxon>Magnoliopsida</taxon>
        <taxon>eudicotyledons</taxon>
        <taxon>Gunneridae</taxon>
        <taxon>Pentapetalae</taxon>
        <taxon>rosids</taxon>
        <taxon>malvids</taxon>
        <taxon>Malvales</taxon>
        <taxon>Malvaceae</taxon>
        <taxon>Grewioideae</taxon>
        <taxon>Apeibeae</taxon>
        <taxon>Corchorus</taxon>
    </lineage>
</organism>
<dbReference type="CDD" id="cd22150">
    <property type="entry name" value="F-box_CeFBXA-like"/>
    <property type="match status" value="1"/>
</dbReference>
<dbReference type="InterPro" id="IPR001810">
    <property type="entry name" value="F-box_dom"/>
</dbReference>
<comment type="caution">
    <text evidence="2">The sequence shown here is derived from an EMBL/GenBank/DDBJ whole genome shotgun (WGS) entry which is preliminary data.</text>
</comment>
<dbReference type="AlphaFoldDB" id="A0A1R3GHY0"/>
<dbReference type="Pfam" id="PF00646">
    <property type="entry name" value="F-box"/>
    <property type="match status" value="1"/>
</dbReference>
<keyword evidence="3" id="KW-1185">Reference proteome</keyword>
<sequence>MRSYSDLPLDIIENIIGRLRLIDRIRIRGVCKDWSVLSCEIPSVDKYPWAMTSFWWYPYPYPYNDVIYVECKLSDPPVSKQYAVEGALRGKEFFGSAWPRASSYGWLLFEHNNFSSSVMFLYCPFTREVINLPELKKYIPGATFSLDATSPKCVIFTLGYSRGKKIRINICCPGDKSWKTFKFMSGFEKYNNPPVEAAYGNGIFYCVSTRGELGAFNVGLGEWTVLSNLKGVPSFEFDFVNLIASDGNLQLIGWRHTFSEENYLKILKFDFSEKHWVEERNLEDRVLFTGCTSFSCPALGVGEISELANHVLPCGDKAIRYGGSTSSSNSQHYHNWVETARNAKAWIEVPIRRLWTANDLINAALL</sequence>
<accession>A0A1R3GHY0</accession>
<reference evidence="3" key="1">
    <citation type="submission" date="2013-09" db="EMBL/GenBank/DDBJ databases">
        <title>Corchorus olitorius genome sequencing.</title>
        <authorList>
            <person name="Alam M."/>
            <person name="Haque M.S."/>
            <person name="Islam M.S."/>
            <person name="Emdad E.M."/>
            <person name="Islam M.M."/>
            <person name="Ahmed B."/>
            <person name="Halim A."/>
            <person name="Hossen Q.M.M."/>
            <person name="Hossain M.Z."/>
            <person name="Ahmed R."/>
            <person name="Khan M.M."/>
            <person name="Islam R."/>
            <person name="Rashid M.M."/>
            <person name="Khan S.A."/>
            <person name="Rahman M.S."/>
            <person name="Alam M."/>
            <person name="Yahiya A.S."/>
            <person name="Khan M.S."/>
            <person name="Azam M.S."/>
            <person name="Haque T."/>
            <person name="Lashkar M.Z.H."/>
            <person name="Akhand A.I."/>
            <person name="Morshed G."/>
            <person name="Roy S."/>
            <person name="Uddin K.S."/>
            <person name="Rabeya T."/>
            <person name="Hossain A.S."/>
            <person name="Chowdhury A."/>
            <person name="Snigdha A.R."/>
            <person name="Mortoza M.S."/>
            <person name="Matin S.A."/>
            <person name="Hoque S.M.E."/>
            <person name="Islam M.K."/>
            <person name="Roy D.K."/>
            <person name="Haider R."/>
            <person name="Moosa M.M."/>
            <person name="Elias S.M."/>
            <person name="Hasan A.M."/>
            <person name="Jahan S."/>
            <person name="Shafiuddin M."/>
            <person name="Mahmood N."/>
            <person name="Shommy N.S."/>
        </authorList>
    </citation>
    <scope>NUCLEOTIDE SEQUENCE [LARGE SCALE GENOMIC DNA]</scope>
    <source>
        <strain evidence="3">cv. O-4</strain>
    </source>
</reference>
<dbReference type="Gene3D" id="1.20.1280.50">
    <property type="match status" value="1"/>
</dbReference>
<dbReference type="EMBL" id="AWUE01022508">
    <property type="protein sequence ID" value="OMO57649.1"/>
    <property type="molecule type" value="Genomic_DNA"/>
</dbReference>
<evidence type="ECO:0000313" key="2">
    <source>
        <dbReference type="EMBL" id="OMO57649.1"/>
    </source>
</evidence>
<dbReference type="Pfam" id="PF03478">
    <property type="entry name" value="Beta-prop_KIB1-4"/>
    <property type="match status" value="1"/>
</dbReference>
<dbReference type="OrthoDB" id="1470835at2759"/>